<dbReference type="InterPro" id="IPR008936">
    <property type="entry name" value="Rho_GTPase_activation_prot"/>
</dbReference>
<feature type="compositionally biased region" description="Low complexity" evidence="1">
    <location>
        <begin position="1776"/>
        <end position="1785"/>
    </location>
</feature>
<dbReference type="Gene3D" id="1.10.555.10">
    <property type="entry name" value="Rho GTPase activation protein"/>
    <property type="match status" value="1"/>
</dbReference>
<feature type="compositionally biased region" description="Low complexity" evidence="1">
    <location>
        <begin position="1406"/>
        <end position="1422"/>
    </location>
</feature>
<dbReference type="Pfam" id="PF08101">
    <property type="entry name" value="Msb1-Mug8_dom"/>
    <property type="match status" value="1"/>
</dbReference>
<feature type="domain" description="Rho-GAP" evidence="2">
    <location>
        <begin position="132"/>
        <end position="367"/>
    </location>
</feature>
<evidence type="ECO:0000256" key="1">
    <source>
        <dbReference type="SAM" id="MobiDB-lite"/>
    </source>
</evidence>
<feature type="compositionally biased region" description="Low complexity" evidence="1">
    <location>
        <begin position="1358"/>
        <end position="1386"/>
    </location>
</feature>
<feature type="region of interest" description="Disordered" evidence="1">
    <location>
        <begin position="1096"/>
        <end position="1456"/>
    </location>
</feature>
<feature type="compositionally biased region" description="Low complexity" evidence="1">
    <location>
        <begin position="1742"/>
        <end position="1765"/>
    </location>
</feature>
<evidence type="ECO:0000259" key="2">
    <source>
        <dbReference type="PROSITE" id="PS50238"/>
    </source>
</evidence>
<organism evidence="3 4">
    <name type="scientific">Rhodotorula graminis (strain WP1)</name>
    <dbReference type="NCBI Taxonomy" id="578459"/>
    <lineage>
        <taxon>Eukaryota</taxon>
        <taxon>Fungi</taxon>
        <taxon>Dikarya</taxon>
        <taxon>Basidiomycota</taxon>
        <taxon>Pucciniomycotina</taxon>
        <taxon>Microbotryomycetes</taxon>
        <taxon>Sporidiobolales</taxon>
        <taxon>Sporidiobolaceae</taxon>
        <taxon>Rhodotorula</taxon>
    </lineage>
</organism>
<feature type="compositionally biased region" description="Low complexity" evidence="1">
    <location>
        <begin position="1809"/>
        <end position="1822"/>
    </location>
</feature>
<dbReference type="SUPFAM" id="SSF48350">
    <property type="entry name" value="GTPase activation domain, GAP"/>
    <property type="match status" value="1"/>
</dbReference>
<protein>
    <recommendedName>
        <fullName evidence="2">Rho-GAP domain-containing protein</fullName>
    </recommendedName>
</protein>
<proteinExistence type="predicted"/>
<dbReference type="OMA" id="EMAKITH"/>
<evidence type="ECO:0000313" key="4">
    <source>
        <dbReference type="Proteomes" id="UP000053890"/>
    </source>
</evidence>
<feature type="compositionally biased region" description="Gly residues" evidence="1">
    <location>
        <begin position="198"/>
        <end position="212"/>
    </location>
</feature>
<dbReference type="EMBL" id="KQ474089">
    <property type="protein sequence ID" value="KPV72086.1"/>
    <property type="molecule type" value="Genomic_DNA"/>
</dbReference>
<feature type="compositionally biased region" description="Basic and acidic residues" evidence="1">
    <location>
        <begin position="1300"/>
        <end position="1337"/>
    </location>
</feature>
<feature type="region of interest" description="Disordered" evidence="1">
    <location>
        <begin position="1506"/>
        <end position="1525"/>
    </location>
</feature>
<feature type="compositionally biased region" description="Low complexity" evidence="1">
    <location>
        <begin position="22"/>
        <end position="41"/>
    </location>
</feature>
<dbReference type="STRING" id="578459.A0A0P9IRQ8"/>
<feature type="compositionally biased region" description="Low complexity" evidence="1">
    <location>
        <begin position="1247"/>
        <end position="1279"/>
    </location>
</feature>
<sequence>MSFLSRFASRKGKDRSTKRSPSDPSSSSSAAQTRQDLLPLTLPTSSLLADASRANPLLLSPTSHAGTRSHTALDADDDDLRSLRSVDTTPWVHVDAATAADSPVKPRPGAPSTPHREHRERVDPAREKRERVRLERARLGPAEVTLLLDECGGVIRSRGLTTLGLFRPYRASESRSAIRALCLAFLDYVAECAASASRGGGPGVDGSGGGAGARADDARGTEASKAVLLHAFREELRYAGVHDVVAVLKWGLRHLVYPPGTSFAGRGVPSLDFYTTFVARTTPVLPPLAFSAFLLPSLPPASQSLLLSALGLIQAVAAHAQENAMPAHRLCRLFAAYLFGVHPAASTATLSSSTSTSTSFDTAHEQFCRAGDALEGMLRASLAEQTDLPPRLAELVDAPAAAGRELEYERTVRVLRVELETRGEWDAATAAAAGEGRINDQDTGRAAALPRAPGQGGSTAARRMPLDVLREALALESVGGDGDGDAAAQVWDALRACASAQNGGPEALLDGEVVRVLDLVGLGAAGDGGEVPFALLGGGGAGGARGRTMSHNAADAGTGVGQGELGSLAGRLASRSTGNLLAPSKPASWDVFASSGFAPTPADDLGLLSEAQLLHRAEALAAAQRRARPKPVSRLVGVSLSSVDEAFADLWLDSLDETRSTQSPCAAWPSMVLAPLERDVAAQLGDEAARALVRHLLVVEVLLPLEQRRPSLAPPPTLAPPPFARAGSSVAPSSRDKDGAGGGFPGARWRRRASAIFSHSAVNLGEPPVVANGGPSGSNGARSVSSPPPSTSPTSPRRTRMSFGRPAPPFSSSSSRTQPAPAVPPIPSLPSSPSSGTIGGHLERGGGPGTFVRSISQGFASARRKTSRQSMYGGSAPAPPLEAPLEDQEAAAAVPVPSSPQRWESGVLPQVEAGGAGGDGEVRGYDVATPEGSPVLPRSSSGALLAPQSLDGYGGGAAREGAPPLGQVAVPSPVMEEQELFEGQPADMQRSASVDPLSGSPSYLESEPLAPQHGAAFDNLASLEPVLSAEPPLAAVGPPPLQPGAAPVDAIDQVDQVALAHGEASEPQLVPVVEQGQDVVPPPQVPETADLPALAAAEDPDAPPFASTSIETAVPAGEMTATAPGSHTPTDHPAKSLVVDQPETITAETPTSPLVTLSPPPMEQSNEMHGASEHQDELFKTDEDGPQHEVQQDPPVSAVVGLGLVDAPAPPAQDDAIAPATPSKDAPPSPSAHDPHMPSSTAMAQTLSAASARSGDSRSSLAAPKSPTPSTGSTSSTSSRKFLASVGGFLRRKKSTVSKEQAKRDKAEAAAREEREAKELRKLREEELYREIKERKTPTPVSNVKARVREIEEEEQQAVGSGSVVSPTSPTSPSRPASPKTPSRSRTASGGPRPATPTRSLARPGSMMSLRSAAASRAAVPDLPLPPIPALATNGTGAEAPHAGPAVPLVAPSAESTSLGAAAAGLPSLVAADAALADDDITGPVMPAVVDTPAQESQHLHVKVPTALEDLPSPLPSPTPRSASTDVPPLLAHDDDLTAPLADVAPPVFALATASEPVSVADVETLLSDPGEARAAILPSIDVSSPTPAPQKPEHLHVKVPSALEDLLPPAPSPTPGANGHESGAAAVLVDEDVTETIPDVRSPVSTSVDTAGEGEEPVSAARAGEDALAPVEDAQAQDEDLASTSEVASRSDDDAHVEFMGGHAQRASDETVVAASDPIRLGEPAQHVVVSPSLEPPSTPVKPSSSSPSSFTPTAHATPVAPATDDVFSAPPPASTAADATPTKPTAPLPHPLLRTSTSQYSMSTTRSFQTADSSAQSSATEGEWEPAASREAF</sequence>
<dbReference type="GeneID" id="28978693"/>
<feature type="compositionally biased region" description="Pro residues" evidence="1">
    <location>
        <begin position="821"/>
        <end position="830"/>
    </location>
</feature>
<feature type="compositionally biased region" description="Basic and acidic residues" evidence="1">
    <location>
        <begin position="114"/>
        <end position="129"/>
    </location>
</feature>
<feature type="region of interest" description="Disordered" evidence="1">
    <location>
        <begin position="440"/>
        <end position="460"/>
    </location>
</feature>
<feature type="compositionally biased region" description="Low complexity" evidence="1">
    <location>
        <begin position="1212"/>
        <end position="1222"/>
    </location>
</feature>
<feature type="compositionally biased region" description="Low complexity" evidence="1">
    <location>
        <begin position="810"/>
        <end position="820"/>
    </location>
</feature>
<feature type="region of interest" description="Disordered" evidence="1">
    <location>
        <begin position="96"/>
        <end position="129"/>
    </location>
</feature>
<feature type="compositionally biased region" description="Basic and acidic residues" evidence="1">
    <location>
        <begin position="1170"/>
        <end position="1191"/>
    </location>
</feature>
<feature type="region of interest" description="Disordered" evidence="1">
    <location>
        <begin position="1635"/>
        <end position="1835"/>
    </location>
</feature>
<feature type="compositionally biased region" description="Pro residues" evidence="1">
    <location>
        <begin position="712"/>
        <end position="723"/>
    </location>
</feature>
<feature type="compositionally biased region" description="Polar residues" evidence="1">
    <location>
        <begin position="1796"/>
        <end position="1808"/>
    </location>
</feature>
<feature type="region of interest" description="Disordered" evidence="1">
    <location>
        <begin position="1"/>
        <end position="41"/>
    </location>
</feature>
<dbReference type="InterPro" id="IPR012965">
    <property type="entry name" value="Msb1/Mug8_dom"/>
</dbReference>
<accession>A0A0P9IRQ8</accession>
<gene>
    <name evidence="3" type="ORF">RHOBADRAFT_56212</name>
</gene>
<dbReference type="PANTHER" id="PTHR28093:SF1">
    <property type="entry name" value="MORPHOGENESIS-RELATED PROTEIN MSB1"/>
    <property type="match status" value="1"/>
</dbReference>
<dbReference type="PANTHER" id="PTHR28093">
    <property type="entry name" value="MORPHOGENESIS-RELATED PROTEIN MSB1"/>
    <property type="match status" value="1"/>
</dbReference>
<dbReference type="InterPro" id="IPR000198">
    <property type="entry name" value="RhoGAP_dom"/>
</dbReference>
<feature type="region of interest" description="Disordered" evidence="1">
    <location>
        <begin position="196"/>
        <end position="216"/>
    </location>
</feature>
<evidence type="ECO:0000313" key="3">
    <source>
        <dbReference type="EMBL" id="KPV72086.1"/>
    </source>
</evidence>
<name>A0A0P9IRQ8_RHOGW</name>
<dbReference type="Proteomes" id="UP000053890">
    <property type="component" value="Unassembled WGS sequence"/>
</dbReference>
<dbReference type="OrthoDB" id="2529979at2759"/>
<feature type="compositionally biased region" description="Low complexity" evidence="1">
    <location>
        <begin position="890"/>
        <end position="900"/>
    </location>
</feature>
<keyword evidence="4" id="KW-1185">Reference proteome</keyword>
<dbReference type="InterPro" id="IPR037508">
    <property type="entry name" value="Msb1/Mug8"/>
</dbReference>
<dbReference type="PROSITE" id="PS50238">
    <property type="entry name" value="RHOGAP"/>
    <property type="match status" value="1"/>
</dbReference>
<dbReference type="RefSeq" id="XP_018268135.1">
    <property type="nucleotide sequence ID" value="XM_018418245.1"/>
</dbReference>
<dbReference type="GO" id="GO:0007165">
    <property type="term" value="P:signal transduction"/>
    <property type="evidence" value="ECO:0007669"/>
    <property type="project" value="InterPro"/>
</dbReference>
<reference evidence="3 4" key="1">
    <citation type="journal article" date="2015" name="Front. Microbiol.">
        <title>Genome sequence of the plant growth promoting endophytic yeast Rhodotorula graminis WP1.</title>
        <authorList>
            <person name="Firrincieli A."/>
            <person name="Otillar R."/>
            <person name="Salamov A."/>
            <person name="Schmutz J."/>
            <person name="Khan Z."/>
            <person name="Redman R.S."/>
            <person name="Fleck N.D."/>
            <person name="Lindquist E."/>
            <person name="Grigoriev I.V."/>
            <person name="Doty S.L."/>
        </authorList>
    </citation>
    <scope>NUCLEOTIDE SEQUENCE [LARGE SCALE GENOMIC DNA]</scope>
    <source>
        <strain evidence="3 4">WP1</strain>
    </source>
</reference>
<feature type="region of interest" description="Disordered" evidence="1">
    <location>
        <begin position="709"/>
        <end position="747"/>
    </location>
</feature>
<feature type="region of interest" description="Disordered" evidence="1">
    <location>
        <begin position="764"/>
        <end position="1011"/>
    </location>
</feature>